<keyword evidence="3" id="KW-1185">Reference proteome</keyword>
<gene>
    <name evidence="2" type="ORF">D8S82_16035</name>
</gene>
<feature type="domain" description="Erythromycin biosynthesis protein CIII-like C-terminal" evidence="1">
    <location>
        <begin position="288"/>
        <end position="382"/>
    </location>
</feature>
<keyword evidence="2" id="KW-0808">Transferase</keyword>
<dbReference type="RefSeq" id="WP_142553030.1">
    <property type="nucleotide sequence ID" value="NZ_VIFX01000019.1"/>
</dbReference>
<sequence length="390" mass="40207">MRVAVVAGPDPGHAFPAIAMCLKFLAAGDEPTLLTGAQWLDVARDQGVDSALLAGLDPVDGDDDADSGAKLHQRAARMAVLNRPGLEDLKLDLVVSDVITSCGGMAAEMLGVPWVELNPHPLYLPSRGLPPLGSGLAPGVGVRGWLRDTAMRALTARSWRVGQRQRSAARVEIGLPPSDPGPVRRLIATLPALEVPRPDWPAEAVVVGPLHFEPTSAVLDVPDGTGPVIVVAPSTAVTGTQGLAEVALESLVPGRTVPTGARVVVSRLGGGDTTVPPWAVVGLGRQDELLSHADVVVGGGGHGLVAKALLAGVPMVVVPGGGDQWEISNRVARQGSGRLVRPLTAGALTAAVDDVLSSPGYRERARQAGESIADVADPVRVCHDALARSR</sequence>
<dbReference type="EMBL" id="VIFX01000019">
    <property type="protein sequence ID" value="TQR85604.1"/>
    <property type="molecule type" value="Genomic_DNA"/>
</dbReference>
<dbReference type="InterPro" id="IPR010610">
    <property type="entry name" value="EryCIII-like_C"/>
</dbReference>
<protein>
    <submittedName>
        <fullName evidence="2">Glycosyl transferase</fullName>
    </submittedName>
</protein>
<accession>A0A544W050</accession>
<dbReference type="Proteomes" id="UP000315759">
    <property type="component" value="Unassembled WGS sequence"/>
</dbReference>
<name>A0A544W050_9MYCO</name>
<proteinExistence type="predicted"/>
<dbReference type="SUPFAM" id="SSF53756">
    <property type="entry name" value="UDP-Glycosyltransferase/glycogen phosphorylase"/>
    <property type="match status" value="1"/>
</dbReference>
<dbReference type="Gene3D" id="3.40.50.2000">
    <property type="entry name" value="Glycogen Phosphorylase B"/>
    <property type="match status" value="2"/>
</dbReference>
<dbReference type="InterPro" id="IPR050426">
    <property type="entry name" value="Glycosyltransferase_28"/>
</dbReference>
<evidence type="ECO:0000259" key="1">
    <source>
        <dbReference type="Pfam" id="PF06722"/>
    </source>
</evidence>
<dbReference type="AlphaFoldDB" id="A0A544W050"/>
<evidence type="ECO:0000313" key="3">
    <source>
        <dbReference type="Proteomes" id="UP000315759"/>
    </source>
</evidence>
<organism evidence="2 3">
    <name type="scientific">Mycolicibacterium hodleri</name>
    <dbReference type="NCBI Taxonomy" id="49897"/>
    <lineage>
        <taxon>Bacteria</taxon>
        <taxon>Bacillati</taxon>
        <taxon>Actinomycetota</taxon>
        <taxon>Actinomycetes</taxon>
        <taxon>Mycobacteriales</taxon>
        <taxon>Mycobacteriaceae</taxon>
        <taxon>Mycolicibacterium</taxon>
    </lineage>
</organism>
<evidence type="ECO:0000313" key="2">
    <source>
        <dbReference type="EMBL" id="TQR85604.1"/>
    </source>
</evidence>
<dbReference type="GO" id="GO:0016757">
    <property type="term" value="F:glycosyltransferase activity"/>
    <property type="evidence" value="ECO:0007669"/>
    <property type="project" value="UniProtKB-ARBA"/>
</dbReference>
<dbReference type="PANTHER" id="PTHR48050:SF13">
    <property type="entry name" value="STEROL 3-BETA-GLUCOSYLTRANSFERASE UGT80A2"/>
    <property type="match status" value="1"/>
</dbReference>
<comment type="caution">
    <text evidence="2">The sequence shown here is derived from an EMBL/GenBank/DDBJ whole genome shotgun (WGS) entry which is preliminary data.</text>
</comment>
<dbReference type="PANTHER" id="PTHR48050">
    <property type="entry name" value="STEROL 3-BETA-GLUCOSYLTRANSFERASE"/>
    <property type="match status" value="1"/>
</dbReference>
<dbReference type="Pfam" id="PF06722">
    <property type="entry name" value="EryCIII-like_C"/>
    <property type="match status" value="1"/>
</dbReference>
<reference evidence="2 3" key="1">
    <citation type="submission" date="2018-10" db="EMBL/GenBank/DDBJ databases">
        <title>Draft genome of Mycobacterium hodleri strain B.</title>
        <authorList>
            <person name="Amande T.J."/>
            <person name="Mcgenity T.J."/>
        </authorList>
    </citation>
    <scope>NUCLEOTIDE SEQUENCE [LARGE SCALE GENOMIC DNA]</scope>
    <source>
        <strain evidence="2 3">B</strain>
    </source>
</reference>